<sequence length="663" mass="74464">MLVHAPFFGWKDVKIRQLVENQPVFWINAHTAAEEACQIFAQKEPSLLLIRKSPSSHSICGILDDTDFVSFLPYCLGFDEANENNSFFQVPVSVTEEKKKEEPCFGKRIMNIGMKSTFTTVSADTCLSEVSGIFGAGILHVAVKDMKYSQIIGVVSQQQFIKFLWDNYNSFFMLENVFHMTMRDFNIGHSNIVSIGGDKLVIEAIEIMQKGLGRNGVFSIAVIDFHRNVLGSISIMDIKYAIKFGLESLFKTTCAHFLSVIKYEQGLKDGKDSAPHFFVTENSTLSYVIAKFVATGCHSLWLIRDFSQPSTPISSASSVTASPYLLSQPCTNTLSTTPTAVSPISSTQMHGVMFSNLEFLRVITFTDICALIAKIVNNSFDTFQVKWRRASSSSSSMGFNCNKASLRDTLKRNMIFREEPPKRYSLNDSETDSQNDDIDNEIFGEVKVKKKIQNNCEIKCINPFPDNMSDVVITSELFLCILKQFPGEKESKILFQFSENISVKLFFIVDISLYCIVFPNNIPVEMCYQVSCYIFDHLTFKRVFLLATVFQWSVTFPVSFLCTTSSSLNIENKGYSFLKPPALLSGMEASILSLCEKRNLDAIAIIASSHGPKAHLQITVDVSEQVADILDKLFAEGKLGLKTRLQNYNTNVKKRTNVSTMYL</sequence>
<protein>
    <submittedName>
        <fullName evidence="1">Uncharacterized protein</fullName>
    </submittedName>
</protein>
<gene>
    <name evidence="1" type="ORF">PORY_002325</name>
</gene>
<proteinExistence type="predicted"/>
<evidence type="ECO:0000313" key="1">
    <source>
        <dbReference type="EMBL" id="KAG4304350.1"/>
    </source>
</evidence>
<reference evidence="1 2" key="1">
    <citation type="journal article" date="2021" name="Commun. Biol.">
        <title>Genomic insights into the host specific adaptation of the Pneumocystis genus.</title>
        <authorList>
            <person name="Cisse O.H."/>
            <person name="Ma L."/>
            <person name="Dekker J.P."/>
            <person name="Khil P.P."/>
            <person name="Youn J.-H."/>
            <person name="Brenchley J.M."/>
            <person name="Blair R."/>
            <person name="Pahar B."/>
            <person name="Chabe M."/>
            <person name="Van Rompay K.K.A."/>
            <person name="Keesler R."/>
            <person name="Sukura A."/>
            <person name="Hirsch V."/>
            <person name="Kutty G."/>
            <person name="Liu Y."/>
            <person name="Peng L."/>
            <person name="Chen J."/>
            <person name="Song J."/>
            <person name="Weissenbacher-Lang C."/>
            <person name="Xu J."/>
            <person name="Upham N.S."/>
            <person name="Stajich J.E."/>
            <person name="Cuomo C.A."/>
            <person name="Cushion M.T."/>
            <person name="Kovacs J.A."/>
        </authorList>
    </citation>
    <scope>NUCLEOTIDE SEQUENCE [LARGE SCALE GENOMIC DNA]</scope>
    <source>
        <strain evidence="1 2">RABM</strain>
    </source>
</reference>
<comment type="caution">
    <text evidence="1">The sequence shown here is derived from an EMBL/GenBank/DDBJ whole genome shotgun (WGS) entry which is preliminary data.</text>
</comment>
<accession>A0ACB7CAE4</accession>
<dbReference type="EMBL" id="JABTEG010000009">
    <property type="protein sequence ID" value="KAG4304350.1"/>
    <property type="molecule type" value="Genomic_DNA"/>
</dbReference>
<name>A0ACB7CAE4_9ASCO</name>
<organism evidence="1 2">
    <name type="scientific">Pneumocystis oryctolagi</name>
    <dbReference type="NCBI Taxonomy" id="42067"/>
    <lineage>
        <taxon>Eukaryota</taxon>
        <taxon>Fungi</taxon>
        <taxon>Dikarya</taxon>
        <taxon>Ascomycota</taxon>
        <taxon>Taphrinomycotina</taxon>
        <taxon>Pneumocystomycetes</taxon>
        <taxon>Pneumocystaceae</taxon>
        <taxon>Pneumocystis</taxon>
    </lineage>
</organism>
<evidence type="ECO:0000313" key="2">
    <source>
        <dbReference type="Proteomes" id="UP000768646"/>
    </source>
</evidence>
<keyword evidence="2" id="KW-1185">Reference proteome</keyword>
<dbReference type="Proteomes" id="UP000768646">
    <property type="component" value="Unassembled WGS sequence"/>
</dbReference>